<sequence length="257" mass="29927">MIPLVFLMSQRKQLVQTLKALLRQHGVTYRIVAQHLQISEASVKRLFSTCDFTIERIEKVCELVSIELSDLVMAMQEGLLSTSELSVESEKALVSDIPLLLTAHLLINKWTVNQILSNYDIDRLDMIQNLVELDRMRIIDYLPGEKVRLKLSRNFQWQENGPIQQFFNKHISSEFFKSTFDQPGELRLFASGMLSKTSNQAIQHRLTRLQAFFDELHRGDEVLEMEQRYGTSIVLAVRPWSLPMFEALRKPERQKTF</sequence>
<gene>
    <name evidence="2" type="ORF">CS022_02930</name>
</gene>
<dbReference type="AlphaFoldDB" id="A0A4Q0YWA8"/>
<evidence type="ECO:0000259" key="1">
    <source>
        <dbReference type="Pfam" id="PF13443"/>
    </source>
</evidence>
<protein>
    <submittedName>
        <fullName evidence="2">Transcriptional regulator</fullName>
    </submittedName>
</protein>
<proteinExistence type="predicted"/>
<organism evidence="2 3">
    <name type="scientific">Veronia nyctiphanis</name>
    <dbReference type="NCBI Taxonomy" id="1278244"/>
    <lineage>
        <taxon>Bacteria</taxon>
        <taxon>Pseudomonadati</taxon>
        <taxon>Pseudomonadota</taxon>
        <taxon>Gammaproteobacteria</taxon>
        <taxon>Vibrionales</taxon>
        <taxon>Vibrionaceae</taxon>
        <taxon>Veronia</taxon>
    </lineage>
</organism>
<feature type="domain" description="HTH cro/C1-type" evidence="1">
    <location>
        <begin position="18"/>
        <end position="72"/>
    </location>
</feature>
<dbReference type="GO" id="GO:0003677">
    <property type="term" value="F:DNA binding"/>
    <property type="evidence" value="ECO:0007669"/>
    <property type="project" value="InterPro"/>
</dbReference>
<dbReference type="Pfam" id="PF13443">
    <property type="entry name" value="HTH_26"/>
    <property type="match status" value="1"/>
</dbReference>
<comment type="caution">
    <text evidence="2">The sequence shown here is derived from an EMBL/GenBank/DDBJ whole genome shotgun (WGS) entry which is preliminary data.</text>
</comment>
<dbReference type="InterPro" id="IPR010982">
    <property type="entry name" value="Lambda_DNA-bd_dom_sf"/>
</dbReference>
<dbReference type="Proteomes" id="UP000290287">
    <property type="component" value="Unassembled WGS sequence"/>
</dbReference>
<evidence type="ECO:0000313" key="3">
    <source>
        <dbReference type="Proteomes" id="UP000290287"/>
    </source>
</evidence>
<dbReference type="InterPro" id="IPR001387">
    <property type="entry name" value="Cro/C1-type_HTH"/>
</dbReference>
<dbReference type="SUPFAM" id="SSF47413">
    <property type="entry name" value="lambda repressor-like DNA-binding domains"/>
    <property type="match status" value="1"/>
</dbReference>
<accession>A0A4Q0YWA8</accession>
<dbReference type="EMBL" id="PEIB01000002">
    <property type="protein sequence ID" value="RXJ74544.1"/>
    <property type="molecule type" value="Genomic_DNA"/>
</dbReference>
<keyword evidence="3" id="KW-1185">Reference proteome</keyword>
<name>A0A4Q0YWA8_9GAMM</name>
<reference evidence="2 3" key="1">
    <citation type="submission" date="2017-10" db="EMBL/GenBank/DDBJ databases">
        <title>Nyctiphanis sp. nov., isolated from the stomach of the euphausiid Nyctiphanes simplex (Hansen, 1911) in the Gulf of California.</title>
        <authorList>
            <person name="Gomez-Gil B."/>
            <person name="Aguilar-Mendez M."/>
            <person name="Lopez-Cortes A."/>
            <person name="Gomez-Gutierrez J."/>
            <person name="Roque A."/>
            <person name="Lang E."/>
            <person name="Gonzalez-Castillo A."/>
        </authorList>
    </citation>
    <scope>NUCLEOTIDE SEQUENCE [LARGE SCALE GENOMIC DNA]</scope>
    <source>
        <strain evidence="2 3">CAIM 600</strain>
    </source>
</reference>
<evidence type="ECO:0000313" key="2">
    <source>
        <dbReference type="EMBL" id="RXJ74544.1"/>
    </source>
</evidence>